<name>A0A317CG50_9GAMM</name>
<dbReference type="Proteomes" id="UP000245506">
    <property type="component" value="Unassembled WGS sequence"/>
</dbReference>
<keyword evidence="1" id="KW-0732">Signal</keyword>
<dbReference type="AlphaFoldDB" id="A0A317CG50"/>
<comment type="caution">
    <text evidence="2">The sequence shown here is derived from an EMBL/GenBank/DDBJ whole genome shotgun (WGS) entry which is preliminary data.</text>
</comment>
<dbReference type="EMBL" id="QGKL01000035">
    <property type="protein sequence ID" value="PWQ95202.1"/>
    <property type="molecule type" value="Genomic_DNA"/>
</dbReference>
<proteinExistence type="predicted"/>
<reference evidence="2 3" key="1">
    <citation type="submission" date="2018-05" db="EMBL/GenBank/DDBJ databases">
        <title>Leucothrix arctica sp. nov., isolated from Arctic seawater.</title>
        <authorList>
            <person name="Choi A."/>
            <person name="Baek K."/>
        </authorList>
    </citation>
    <scope>NUCLEOTIDE SEQUENCE [LARGE SCALE GENOMIC DNA]</scope>
    <source>
        <strain evidence="2 3">IMCC9719</strain>
    </source>
</reference>
<accession>A0A317CG50</accession>
<dbReference type="OrthoDB" id="5298703at2"/>
<feature type="chain" id="PRO_5016326291" description="Kazal-like domain-containing protein" evidence="1">
    <location>
        <begin position="23"/>
        <end position="110"/>
    </location>
</feature>
<organism evidence="2 3">
    <name type="scientific">Leucothrix arctica</name>
    <dbReference type="NCBI Taxonomy" id="1481894"/>
    <lineage>
        <taxon>Bacteria</taxon>
        <taxon>Pseudomonadati</taxon>
        <taxon>Pseudomonadota</taxon>
        <taxon>Gammaproteobacteria</taxon>
        <taxon>Thiotrichales</taxon>
        <taxon>Thiotrichaceae</taxon>
        <taxon>Leucothrix</taxon>
    </lineage>
</organism>
<dbReference type="RefSeq" id="WP_109823814.1">
    <property type="nucleotide sequence ID" value="NZ_QGKL01000035.1"/>
</dbReference>
<evidence type="ECO:0000313" key="2">
    <source>
        <dbReference type="EMBL" id="PWQ95202.1"/>
    </source>
</evidence>
<sequence>MKNLLVQRILMTVAAGVLVACGASTKPNVVEKPVVDVAPIKVMACSDPRPEICTQQYDPVCGTRHVPRPCGKGMICAAVMTTAKKTYSNSCSACSNDDVQSYTKGACPAS</sequence>
<evidence type="ECO:0000256" key="1">
    <source>
        <dbReference type="SAM" id="SignalP"/>
    </source>
</evidence>
<evidence type="ECO:0000313" key="3">
    <source>
        <dbReference type="Proteomes" id="UP000245506"/>
    </source>
</evidence>
<dbReference type="PROSITE" id="PS51257">
    <property type="entry name" value="PROKAR_LIPOPROTEIN"/>
    <property type="match status" value="1"/>
</dbReference>
<feature type="signal peptide" evidence="1">
    <location>
        <begin position="1"/>
        <end position="22"/>
    </location>
</feature>
<protein>
    <recommendedName>
        <fullName evidence="4">Kazal-like domain-containing protein</fullName>
    </recommendedName>
</protein>
<gene>
    <name evidence="2" type="ORF">DKT75_12700</name>
</gene>
<dbReference type="Gene3D" id="3.30.60.30">
    <property type="match status" value="1"/>
</dbReference>
<keyword evidence="3" id="KW-1185">Reference proteome</keyword>
<evidence type="ECO:0008006" key="4">
    <source>
        <dbReference type="Google" id="ProtNLM"/>
    </source>
</evidence>